<keyword evidence="3" id="KW-1185">Reference proteome</keyword>
<organism evidence="2 3">
    <name type="scientific">Plakobranchus ocellatus</name>
    <dbReference type="NCBI Taxonomy" id="259542"/>
    <lineage>
        <taxon>Eukaryota</taxon>
        <taxon>Metazoa</taxon>
        <taxon>Spiralia</taxon>
        <taxon>Lophotrochozoa</taxon>
        <taxon>Mollusca</taxon>
        <taxon>Gastropoda</taxon>
        <taxon>Heterobranchia</taxon>
        <taxon>Euthyneura</taxon>
        <taxon>Panpulmonata</taxon>
        <taxon>Sacoglossa</taxon>
        <taxon>Placobranchoidea</taxon>
        <taxon>Plakobranchidae</taxon>
        <taxon>Plakobranchus</taxon>
    </lineage>
</organism>
<evidence type="ECO:0000313" key="3">
    <source>
        <dbReference type="Proteomes" id="UP000735302"/>
    </source>
</evidence>
<sequence length="365" mass="39964">MFSSPSSTYTSPRLSIHTGVVGQFGQFPDSPSDSRVPWTPNVKPQDVILDQSVPLSPLGGSVVQHASPESSALTVPNTPRRTFSLPHSTLSQSAVSQFSPSLTGVLNTSGSTQPDQLVPSTPNKLYKGNQSCRPITEQFTSSPLLPLSNMPICNHNNYITLDSLSPVAFTSFDRPFSPSVESTDESGYHSTSLEKKNKIVESKESGLKDDTQFLLKPRKTFMSRTFQPPSRRRLSLSQHGNRDTVQQDHSFNPFILTDDTTSSAYQTYSELSKFSMGQENLEFNGKVVTPLLPLDGDGSNLPANQRSKIMHQKTAKLNELLKTVSATGVVIAPHKDASTSKDVRVSCEKKPKEVLDLFSDDNIFG</sequence>
<proteinExistence type="predicted"/>
<evidence type="ECO:0000313" key="2">
    <source>
        <dbReference type="EMBL" id="GFN73688.1"/>
    </source>
</evidence>
<protein>
    <submittedName>
        <fullName evidence="2">Uncharacterized protein</fullName>
    </submittedName>
</protein>
<dbReference type="Proteomes" id="UP000735302">
    <property type="component" value="Unassembled WGS sequence"/>
</dbReference>
<feature type="region of interest" description="Disordered" evidence="1">
    <location>
        <begin position="225"/>
        <end position="247"/>
    </location>
</feature>
<accession>A0AAV3XV97</accession>
<name>A0AAV3XV97_9GAST</name>
<dbReference type="AlphaFoldDB" id="A0AAV3XV97"/>
<gene>
    <name evidence="2" type="ORF">PoB_000019400</name>
</gene>
<comment type="caution">
    <text evidence="2">The sequence shown here is derived from an EMBL/GenBank/DDBJ whole genome shotgun (WGS) entry which is preliminary data.</text>
</comment>
<dbReference type="EMBL" id="BLXT01000021">
    <property type="protein sequence ID" value="GFN73688.1"/>
    <property type="molecule type" value="Genomic_DNA"/>
</dbReference>
<reference evidence="2 3" key="1">
    <citation type="journal article" date="2021" name="Elife">
        <title>Chloroplast acquisition without the gene transfer in kleptoplastic sea slugs, Plakobranchus ocellatus.</title>
        <authorList>
            <person name="Maeda T."/>
            <person name="Takahashi S."/>
            <person name="Yoshida T."/>
            <person name="Shimamura S."/>
            <person name="Takaki Y."/>
            <person name="Nagai Y."/>
            <person name="Toyoda A."/>
            <person name="Suzuki Y."/>
            <person name="Arimoto A."/>
            <person name="Ishii H."/>
            <person name="Satoh N."/>
            <person name="Nishiyama T."/>
            <person name="Hasebe M."/>
            <person name="Maruyama T."/>
            <person name="Minagawa J."/>
            <person name="Obokata J."/>
            <person name="Shigenobu S."/>
        </authorList>
    </citation>
    <scope>NUCLEOTIDE SEQUENCE [LARGE SCALE GENOMIC DNA]</scope>
</reference>
<evidence type="ECO:0000256" key="1">
    <source>
        <dbReference type="SAM" id="MobiDB-lite"/>
    </source>
</evidence>